<evidence type="ECO:0000313" key="14">
    <source>
        <dbReference type="Proteomes" id="UP000229098"/>
    </source>
</evidence>
<organism evidence="13 14">
    <name type="scientific">Candidatus Ryanbacteria bacterium CG10_big_fil_rev_8_21_14_0_10_43_42</name>
    <dbReference type="NCBI Taxonomy" id="1974864"/>
    <lineage>
        <taxon>Bacteria</taxon>
        <taxon>Candidatus Ryaniibacteriota</taxon>
    </lineage>
</organism>
<keyword evidence="5 11" id="KW-0460">Magnesium</keyword>
<dbReference type="InterPro" id="IPR050299">
    <property type="entry name" value="YjjX_NTPase"/>
</dbReference>
<dbReference type="InterPro" id="IPR002786">
    <property type="entry name" value="Non_canon_purine_NTPase"/>
</dbReference>
<protein>
    <recommendedName>
        <fullName evidence="11">Probable inosine/xanthosine triphosphatase</fullName>
        <shortName evidence="11">ITPase/XTPase</shortName>
        <ecNumber evidence="11">3.6.1.73</ecNumber>
    </recommendedName>
    <alternativeName>
        <fullName evidence="11">Non-canonical purine NTP phosphatase</fullName>
    </alternativeName>
    <alternativeName>
        <fullName evidence="11">Non-standard purine NTP phosphatase</fullName>
    </alternativeName>
    <alternativeName>
        <fullName evidence="11">Nucleoside-triphosphate phosphatase</fullName>
        <shortName evidence="11">NTPase</shortName>
    </alternativeName>
</protein>
<dbReference type="PANTHER" id="PTHR34699">
    <property type="match status" value="1"/>
</dbReference>
<evidence type="ECO:0000256" key="5">
    <source>
        <dbReference type="ARBA" id="ARBA00022842"/>
    </source>
</evidence>
<evidence type="ECO:0000256" key="2">
    <source>
        <dbReference type="ARBA" id="ARBA00022723"/>
    </source>
</evidence>
<dbReference type="GO" id="GO:0000166">
    <property type="term" value="F:nucleotide binding"/>
    <property type="evidence" value="ECO:0007669"/>
    <property type="project" value="UniProtKB-KW"/>
</dbReference>
<evidence type="ECO:0000256" key="6">
    <source>
        <dbReference type="ARBA" id="ARBA00023080"/>
    </source>
</evidence>
<dbReference type="PANTHER" id="PTHR34699:SF2">
    <property type="entry name" value="NON-CANONICAL PURINE NTP PHOSPHATASE_PRRC1 DOMAIN-CONTAINING PROTEIN"/>
    <property type="match status" value="1"/>
</dbReference>
<keyword evidence="4 11" id="KW-0378">Hydrolase</keyword>
<comment type="subunit">
    <text evidence="11">Homodimer.</text>
</comment>
<gene>
    <name evidence="13" type="ORF">COU90_03050</name>
</gene>
<comment type="similarity">
    <text evidence="10 11">Belongs to the YjjX NTPase family.</text>
</comment>
<dbReference type="HAMAP" id="MF_00648">
    <property type="entry name" value="Non_canon_purine_NTPase_YjjX"/>
    <property type="match status" value="1"/>
</dbReference>
<feature type="binding site" evidence="11">
    <location>
        <position position="66"/>
    </location>
    <ligand>
        <name>Mg(2+)</name>
        <dbReference type="ChEBI" id="CHEBI:18420"/>
    </ligand>
</feature>
<dbReference type="NCBIfam" id="NF003459">
    <property type="entry name" value="PRK05074.1"/>
    <property type="match status" value="1"/>
</dbReference>
<dbReference type="Gene3D" id="3.90.950.10">
    <property type="match status" value="1"/>
</dbReference>
<dbReference type="GO" id="GO:0046872">
    <property type="term" value="F:metal ion binding"/>
    <property type="evidence" value="ECO:0007669"/>
    <property type="project" value="UniProtKB-KW"/>
</dbReference>
<dbReference type="GO" id="GO:0009117">
    <property type="term" value="P:nucleotide metabolic process"/>
    <property type="evidence" value="ECO:0007669"/>
    <property type="project" value="UniProtKB-KW"/>
</dbReference>
<evidence type="ECO:0000256" key="9">
    <source>
        <dbReference type="ARBA" id="ARBA00048781"/>
    </source>
</evidence>
<feature type="binding site" evidence="11">
    <location>
        <begin position="66"/>
        <end position="67"/>
    </location>
    <ligand>
        <name>substrate</name>
    </ligand>
</feature>
<evidence type="ECO:0000256" key="4">
    <source>
        <dbReference type="ARBA" id="ARBA00022801"/>
    </source>
</evidence>
<evidence type="ECO:0000259" key="12">
    <source>
        <dbReference type="Pfam" id="PF01931"/>
    </source>
</evidence>
<comment type="caution">
    <text evidence="11">Lacks conserved residue(s) required for the propagation of feature annotation.</text>
</comment>
<keyword evidence="7 11" id="KW-0464">Manganese</keyword>
<dbReference type="NCBIfam" id="TIGR00258">
    <property type="entry name" value="inosine/xanthosine triphosphatase"/>
    <property type="match status" value="1"/>
</dbReference>
<evidence type="ECO:0000256" key="8">
    <source>
        <dbReference type="ARBA" id="ARBA00048174"/>
    </source>
</evidence>
<dbReference type="SUPFAM" id="SSF52972">
    <property type="entry name" value="ITPase-like"/>
    <property type="match status" value="1"/>
</dbReference>
<evidence type="ECO:0000256" key="1">
    <source>
        <dbReference type="ARBA" id="ARBA00001936"/>
    </source>
</evidence>
<dbReference type="GO" id="GO:0006772">
    <property type="term" value="P:thiamine metabolic process"/>
    <property type="evidence" value="ECO:0007669"/>
    <property type="project" value="TreeGrafter"/>
</dbReference>
<proteinExistence type="inferred from homology"/>
<keyword evidence="6 11" id="KW-0546">Nucleotide metabolism</keyword>
<dbReference type="EMBL" id="PFEF01000006">
    <property type="protein sequence ID" value="PJE64399.1"/>
    <property type="molecule type" value="Genomic_DNA"/>
</dbReference>
<comment type="cofactor">
    <cofactor evidence="11">
        <name>Mg(2+)</name>
        <dbReference type="ChEBI" id="CHEBI:18420"/>
    </cofactor>
    <cofactor evidence="11">
        <name>Mn(2+)</name>
        <dbReference type="ChEBI" id="CHEBI:29035"/>
    </cofactor>
    <text evidence="11">Binds 1 divalent metal cation per subunit; can use either Mg(2+) or Mn(2+).</text>
</comment>
<comment type="function">
    <text evidence="11">Phosphatase that hydrolyzes non-canonical purine nucleotides such as XTP and ITP to their respective diphosphate derivatives. Probably excludes non-canonical purines from DNA/RNA precursor pool, thus preventing their incorporation into DNA/RNA and avoiding chromosomal lesions.</text>
</comment>
<accession>A0A2M8KWU8</accession>
<dbReference type="AlphaFoldDB" id="A0A2M8KWU8"/>
<comment type="cofactor">
    <cofactor evidence="1">
        <name>Mn(2+)</name>
        <dbReference type="ChEBI" id="CHEBI:29035"/>
    </cofactor>
</comment>
<evidence type="ECO:0000256" key="7">
    <source>
        <dbReference type="ARBA" id="ARBA00023211"/>
    </source>
</evidence>
<evidence type="ECO:0000256" key="3">
    <source>
        <dbReference type="ARBA" id="ARBA00022741"/>
    </source>
</evidence>
<evidence type="ECO:0000256" key="10">
    <source>
        <dbReference type="ARBA" id="ARBA00060855"/>
    </source>
</evidence>
<dbReference type="InterPro" id="IPR026533">
    <property type="entry name" value="NTPase/PRRC1"/>
</dbReference>
<keyword evidence="3 11" id="KW-0547">Nucleotide-binding</keyword>
<name>A0A2M8KWU8_9BACT</name>
<dbReference type="InterPro" id="IPR029001">
    <property type="entry name" value="ITPase-like_fam"/>
</dbReference>
<evidence type="ECO:0000313" key="13">
    <source>
        <dbReference type="EMBL" id="PJE64399.1"/>
    </source>
</evidence>
<reference evidence="14" key="1">
    <citation type="submission" date="2017-09" db="EMBL/GenBank/DDBJ databases">
        <title>Depth-based differentiation of microbial function through sediment-hosted aquifers and enrichment of novel symbionts in the deep terrestrial subsurface.</title>
        <authorList>
            <person name="Probst A.J."/>
            <person name="Ladd B."/>
            <person name="Jarett J.K."/>
            <person name="Geller-Mcgrath D.E."/>
            <person name="Sieber C.M.K."/>
            <person name="Emerson J.B."/>
            <person name="Anantharaman K."/>
            <person name="Thomas B.C."/>
            <person name="Malmstrom R."/>
            <person name="Stieglmeier M."/>
            <person name="Klingl A."/>
            <person name="Woyke T."/>
            <person name="Ryan C.M."/>
            <person name="Banfield J.F."/>
        </authorList>
    </citation>
    <scope>NUCLEOTIDE SEQUENCE [LARGE SCALE GENOMIC DNA]</scope>
</reference>
<dbReference type="Proteomes" id="UP000229098">
    <property type="component" value="Unassembled WGS sequence"/>
</dbReference>
<dbReference type="Pfam" id="PF01931">
    <property type="entry name" value="NTPase_I-T"/>
    <property type="match status" value="1"/>
</dbReference>
<dbReference type="GO" id="GO:0103023">
    <property type="term" value="F:ITPase activity"/>
    <property type="evidence" value="ECO:0007669"/>
    <property type="project" value="UniProtKB-EC"/>
</dbReference>
<comment type="caution">
    <text evidence="13">The sequence shown here is derived from an EMBL/GenBank/DDBJ whole genome shotgun (WGS) entry which is preliminary data.</text>
</comment>
<sequence length="174" mass="19156">MKIVVASQNPVKVESVKRAFESMFPEEVFEIAGTPAVSGVRDQPCSDKETLEGAYNRVAHVVKMTDADFWVGLEGGIEDKGTEMEAFAWVVVKAKDNKIGKGRTGVYILPPRVAELIRQGKELGEADDIVFKRTNSKQENGSVGILTADSIDRTKYYTAAAILALIPFKNKELY</sequence>
<evidence type="ECO:0000256" key="11">
    <source>
        <dbReference type="HAMAP-Rule" id="MF_00648"/>
    </source>
</evidence>
<keyword evidence="2 11" id="KW-0479">Metal-binding</keyword>
<comment type="catalytic activity">
    <reaction evidence="9 11">
        <text>XTP + H2O = XDP + phosphate + H(+)</text>
        <dbReference type="Rhea" id="RHEA:28406"/>
        <dbReference type="ChEBI" id="CHEBI:15377"/>
        <dbReference type="ChEBI" id="CHEBI:15378"/>
        <dbReference type="ChEBI" id="CHEBI:43474"/>
        <dbReference type="ChEBI" id="CHEBI:59884"/>
        <dbReference type="ChEBI" id="CHEBI:61314"/>
        <dbReference type="EC" id="3.6.1.73"/>
    </reaction>
</comment>
<feature type="domain" description="Non-canonical purine NTP phosphatase/PRRC1" evidence="12">
    <location>
        <begin position="6"/>
        <end position="168"/>
    </location>
</feature>
<dbReference type="FunFam" id="3.90.950.10:FF:000002">
    <property type="entry name" value="Inosine/xanthosine triphosphatase"/>
    <property type="match status" value="1"/>
</dbReference>
<dbReference type="EC" id="3.6.1.73" evidence="11"/>
<comment type="catalytic activity">
    <reaction evidence="8 11">
        <text>ITP + H2O = IDP + phosphate + H(+)</text>
        <dbReference type="Rhea" id="RHEA:28330"/>
        <dbReference type="ChEBI" id="CHEBI:15377"/>
        <dbReference type="ChEBI" id="CHEBI:15378"/>
        <dbReference type="ChEBI" id="CHEBI:43474"/>
        <dbReference type="ChEBI" id="CHEBI:58280"/>
        <dbReference type="ChEBI" id="CHEBI:61402"/>
        <dbReference type="EC" id="3.6.1.73"/>
    </reaction>
</comment>